<accession>A0A0W0VLX5</accession>
<dbReference type="GO" id="GO:0004222">
    <property type="term" value="F:metalloendopeptidase activity"/>
    <property type="evidence" value="ECO:0007669"/>
    <property type="project" value="InterPro"/>
</dbReference>
<comment type="similarity">
    <text evidence="1 8">Belongs to the endoribonuclease YbeY family.</text>
</comment>
<organism evidence="9 10">
    <name type="scientific">Legionella lansingensis</name>
    <dbReference type="NCBI Taxonomy" id="45067"/>
    <lineage>
        <taxon>Bacteria</taxon>
        <taxon>Pseudomonadati</taxon>
        <taxon>Pseudomonadota</taxon>
        <taxon>Gammaproteobacteria</taxon>
        <taxon>Legionellales</taxon>
        <taxon>Legionellaceae</taxon>
        <taxon>Legionella</taxon>
    </lineage>
</organism>
<feature type="binding site" evidence="8">
    <location>
        <position position="114"/>
    </location>
    <ligand>
        <name>Zn(2+)</name>
        <dbReference type="ChEBI" id="CHEBI:29105"/>
        <note>catalytic</note>
    </ligand>
</feature>
<comment type="cofactor">
    <cofactor evidence="8">
        <name>Zn(2+)</name>
        <dbReference type="ChEBI" id="CHEBI:29105"/>
    </cofactor>
    <text evidence="8">Binds 1 zinc ion.</text>
</comment>
<dbReference type="Gene3D" id="3.40.390.30">
    <property type="entry name" value="Metalloproteases ('zincins'), catalytic domain"/>
    <property type="match status" value="1"/>
</dbReference>
<dbReference type="GO" id="GO:0004521">
    <property type="term" value="F:RNA endonuclease activity"/>
    <property type="evidence" value="ECO:0007669"/>
    <property type="project" value="UniProtKB-UniRule"/>
</dbReference>
<dbReference type="PANTHER" id="PTHR46986:SF1">
    <property type="entry name" value="ENDORIBONUCLEASE YBEY, CHLOROPLASTIC"/>
    <property type="match status" value="1"/>
</dbReference>
<keyword evidence="10" id="KW-1185">Reference proteome</keyword>
<dbReference type="STRING" id="45067.Llan_1747"/>
<keyword evidence="2 8" id="KW-0690">Ribosome biogenesis</keyword>
<dbReference type="GO" id="GO:0006364">
    <property type="term" value="P:rRNA processing"/>
    <property type="evidence" value="ECO:0007669"/>
    <property type="project" value="UniProtKB-UniRule"/>
</dbReference>
<sequence length="158" mass="18260">MSYHIDVQFACKAAIPVERNLLISWAQLPLIEHMDAAELTLRLVDQEEIRQLNRTYRKKDKPTNVLAFPSTIPDNIELEYPLLGDVIICPAILEKESIEQDKPLKEHWAHIVVHGILHLLGYDHIEENDAEIMQTLEIQLLKKLGFANPYETEDNQVE</sequence>
<keyword evidence="8" id="KW-0963">Cytoplasm</keyword>
<gene>
    <name evidence="8" type="primary">ybeY</name>
    <name evidence="9" type="ORF">Llan_1747</name>
</gene>
<dbReference type="GO" id="GO:0008270">
    <property type="term" value="F:zinc ion binding"/>
    <property type="evidence" value="ECO:0007669"/>
    <property type="project" value="UniProtKB-UniRule"/>
</dbReference>
<protein>
    <recommendedName>
        <fullName evidence="8">Endoribonuclease YbeY</fullName>
        <ecNumber evidence="8">3.1.-.-</ecNumber>
    </recommendedName>
</protein>
<dbReference type="HAMAP" id="MF_00009">
    <property type="entry name" value="Endoribonucl_YbeY"/>
    <property type="match status" value="1"/>
</dbReference>
<evidence type="ECO:0000256" key="4">
    <source>
        <dbReference type="ARBA" id="ARBA00022723"/>
    </source>
</evidence>
<dbReference type="AlphaFoldDB" id="A0A0W0VLX5"/>
<dbReference type="PATRIC" id="fig|45067.4.peg.1835"/>
<comment type="caution">
    <text evidence="9">The sequence shown here is derived from an EMBL/GenBank/DDBJ whole genome shotgun (WGS) entry which is preliminary data.</text>
</comment>
<dbReference type="Proteomes" id="UP000054869">
    <property type="component" value="Unassembled WGS sequence"/>
</dbReference>
<dbReference type="GO" id="GO:0005737">
    <property type="term" value="C:cytoplasm"/>
    <property type="evidence" value="ECO:0007669"/>
    <property type="project" value="UniProtKB-SubCell"/>
</dbReference>
<keyword evidence="4 8" id="KW-0479">Metal-binding</keyword>
<dbReference type="EMBL" id="LNYI01000034">
    <property type="protein sequence ID" value="KTD20790.1"/>
    <property type="molecule type" value="Genomic_DNA"/>
</dbReference>
<evidence type="ECO:0000256" key="8">
    <source>
        <dbReference type="HAMAP-Rule" id="MF_00009"/>
    </source>
</evidence>
<dbReference type="EC" id="3.1.-.-" evidence="8"/>
<evidence type="ECO:0000256" key="5">
    <source>
        <dbReference type="ARBA" id="ARBA00022759"/>
    </source>
</evidence>
<evidence type="ECO:0000313" key="10">
    <source>
        <dbReference type="Proteomes" id="UP000054869"/>
    </source>
</evidence>
<dbReference type="InterPro" id="IPR002036">
    <property type="entry name" value="YbeY"/>
</dbReference>
<dbReference type="NCBIfam" id="TIGR00043">
    <property type="entry name" value="rRNA maturation RNase YbeY"/>
    <property type="match status" value="1"/>
</dbReference>
<name>A0A0W0VLX5_9GAMM</name>
<keyword evidence="7 8" id="KW-0862">Zinc</keyword>
<dbReference type="SUPFAM" id="SSF55486">
    <property type="entry name" value="Metalloproteases ('zincins'), catalytic domain"/>
    <property type="match status" value="1"/>
</dbReference>
<evidence type="ECO:0000256" key="1">
    <source>
        <dbReference type="ARBA" id="ARBA00010875"/>
    </source>
</evidence>
<keyword evidence="5 8" id="KW-0255">Endonuclease</keyword>
<keyword evidence="6 8" id="KW-0378">Hydrolase</keyword>
<dbReference type="PANTHER" id="PTHR46986">
    <property type="entry name" value="ENDORIBONUCLEASE YBEY, CHLOROPLASTIC"/>
    <property type="match status" value="1"/>
</dbReference>
<dbReference type="PROSITE" id="PS01306">
    <property type="entry name" value="UPF0054"/>
    <property type="match status" value="1"/>
</dbReference>
<evidence type="ECO:0000256" key="6">
    <source>
        <dbReference type="ARBA" id="ARBA00022801"/>
    </source>
</evidence>
<evidence type="ECO:0000256" key="3">
    <source>
        <dbReference type="ARBA" id="ARBA00022722"/>
    </source>
</evidence>
<evidence type="ECO:0000256" key="2">
    <source>
        <dbReference type="ARBA" id="ARBA00022517"/>
    </source>
</evidence>
<comment type="function">
    <text evidence="8">Single strand-specific metallo-endoribonuclease involved in late-stage 70S ribosome quality control and in maturation of the 3' terminus of the 16S rRNA.</text>
</comment>
<dbReference type="Pfam" id="PF02130">
    <property type="entry name" value="YbeY"/>
    <property type="match status" value="1"/>
</dbReference>
<dbReference type="InterPro" id="IPR020549">
    <property type="entry name" value="YbeY_CS"/>
</dbReference>
<evidence type="ECO:0000313" key="9">
    <source>
        <dbReference type="EMBL" id="KTD20790.1"/>
    </source>
</evidence>
<keyword evidence="8" id="KW-0698">rRNA processing</keyword>
<dbReference type="eggNOG" id="COG0319">
    <property type="taxonomic scope" value="Bacteria"/>
</dbReference>
<dbReference type="OrthoDB" id="9807740at2"/>
<dbReference type="RefSeq" id="WP_028373913.1">
    <property type="nucleotide sequence ID" value="NZ_CAAAJD010000030.1"/>
</dbReference>
<feature type="binding site" evidence="8">
    <location>
        <position position="118"/>
    </location>
    <ligand>
        <name>Zn(2+)</name>
        <dbReference type="ChEBI" id="CHEBI:29105"/>
        <note>catalytic</note>
    </ligand>
</feature>
<dbReference type="InterPro" id="IPR023091">
    <property type="entry name" value="MetalPrtase_cat_dom_sf_prd"/>
</dbReference>
<reference evidence="9 10" key="1">
    <citation type="submission" date="2015-11" db="EMBL/GenBank/DDBJ databases">
        <title>Genomic analysis of 38 Legionella species identifies large and diverse effector repertoires.</title>
        <authorList>
            <person name="Burstein D."/>
            <person name="Amaro F."/>
            <person name="Zusman T."/>
            <person name="Lifshitz Z."/>
            <person name="Cohen O."/>
            <person name="Gilbert J.A."/>
            <person name="Pupko T."/>
            <person name="Shuman H.A."/>
            <person name="Segal G."/>
        </authorList>
    </citation>
    <scope>NUCLEOTIDE SEQUENCE [LARGE SCALE GENOMIC DNA]</scope>
    <source>
        <strain evidence="9 10">ATCC 49751</strain>
    </source>
</reference>
<feature type="binding site" evidence="8">
    <location>
        <position position="124"/>
    </location>
    <ligand>
        <name>Zn(2+)</name>
        <dbReference type="ChEBI" id="CHEBI:29105"/>
        <note>catalytic</note>
    </ligand>
</feature>
<evidence type="ECO:0000256" key="7">
    <source>
        <dbReference type="ARBA" id="ARBA00022833"/>
    </source>
</evidence>
<comment type="subcellular location">
    <subcellularLocation>
        <location evidence="8">Cytoplasm</location>
    </subcellularLocation>
</comment>
<keyword evidence="3 8" id="KW-0540">Nuclease</keyword>
<proteinExistence type="inferred from homology"/>